<accession>A0AAV9CAW6</accession>
<keyword evidence="8" id="KW-1185">Reference proteome</keyword>
<keyword evidence="3" id="KW-0808">Transferase</keyword>
<evidence type="ECO:0000259" key="6">
    <source>
        <dbReference type="Pfam" id="PF03016"/>
    </source>
</evidence>
<evidence type="ECO:0000256" key="5">
    <source>
        <dbReference type="ARBA" id="ARBA00023034"/>
    </source>
</evidence>
<evidence type="ECO:0000256" key="3">
    <source>
        <dbReference type="ARBA" id="ARBA00022676"/>
    </source>
</evidence>
<dbReference type="EMBL" id="JAUJYO010000020">
    <property type="protein sequence ID" value="KAK1286213.1"/>
    <property type="molecule type" value="Genomic_DNA"/>
</dbReference>
<keyword evidence="5" id="KW-0333">Golgi apparatus</keyword>
<dbReference type="AlphaFoldDB" id="A0AAV9CAW6"/>
<gene>
    <name evidence="7" type="ORF">QJS10_CPB20g01433</name>
</gene>
<keyword evidence="4" id="KW-0812">Transmembrane</keyword>
<evidence type="ECO:0000256" key="1">
    <source>
        <dbReference type="ARBA" id="ARBA00004323"/>
    </source>
</evidence>
<keyword evidence="4" id="KW-0735">Signal-anchor</keyword>
<keyword evidence="3" id="KW-0328">Glycosyltransferase</keyword>
<protein>
    <submittedName>
        <fullName evidence="7">Glycosyltransferase</fullName>
    </submittedName>
</protein>
<name>A0AAV9CAW6_ACOCL</name>
<proteinExistence type="inferred from homology"/>
<dbReference type="PANTHER" id="PTHR11062:SF59">
    <property type="entry name" value="EXOSTOSIN FAMILY PROTEIN"/>
    <property type="match status" value="1"/>
</dbReference>
<dbReference type="GO" id="GO:0016757">
    <property type="term" value="F:glycosyltransferase activity"/>
    <property type="evidence" value="ECO:0007669"/>
    <property type="project" value="UniProtKB-KW"/>
</dbReference>
<sequence>MVLIAKNAVKLRPPERELVYAKREIELAPIVTDDPDLYSPLFRNVSVFKRSYELMEKLLKGSYTTTEHDELCKNTIKALCNADASEGIFIRGKDVSLPETTIRTPRRPLREVGGKPVSQRSILAFFAGNMHGRVRPMLLQYWGSGNDEDMKIYGPLPNRVSRKMSYTQHMKSSKFCICPMGYEVNSPRIVEAIYYECVPVIIADNFVLPFDEVLDWSAFSVVIAEKDIPHLKDILSAISLKQYISMQANIKRLQKHFLWHAKPIKYDIFHMILHSIWFNRLNQIYLS</sequence>
<evidence type="ECO:0000256" key="4">
    <source>
        <dbReference type="ARBA" id="ARBA00022968"/>
    </source>
</evidence>
<evidence type="ECO:0000256" key="2">
    <source>
        <dbReference type="ARBA" id="ARBA00010271"/>
    </source>
</evidence>
<organism evidence="7 8">
    <name type="scientific">Acorus calamus</name>
    <name type="common">Sweet flag</name>
    <dbReference type="NCBI Taxonomy" id="4465"/>
    <lineage>
        <taxon>Eukaryota</taxon>
        <taxon>Viridiplantae</taxon>
        <taxon>Streptophyta</taxon>
        <taxon>Embryophyta</taxon>
        <taxon>Tracheophyta</taxon>
        <taxon>Spermatophyta</taxon>
        <taxon>Magnoliopsida</taxon>
        <taxon>Liliopsida</taxon>
        <taxon>Acoraceae</taxon>
        <taxon>Acorus</taxon>
    </lineage>
</organism>
<dbReference type="Pfam" id="PF03016">
    <property type="entry name" value="Exostosin_GT47"/>
    <property type="match status" value="1"/>
</dbReference>
<dbReference type="PANTHER" id="PTHR11062">
    <property type="entry name" value="EXOSTOSIN HEPARAN SULFATE GLYCOSYLTRANSFERASE -RELATED"/>
    <property type="match status" value="1"/>
</dbReference>
<feature type="domain" description="Exostosin GT47" evidence="6">
    <location>
        <begin position="66"/>
        <end position="237"/>
    </location>
</feature>
<comment type="similarity">
    <text evidence="2">Belongs to the glycosyltransferase 47 family.</text>
</comment>
<comment type="caution">
    <text evidence="7">The sequence shown here is derived from an EMBL/GenBank/DDBJ whole genome shotgun (WGS) entry which is preliminary data.</text>
</comment>
<evidence type="ECO:0000313" key="7">
    <source>
        <dbReference type="EMBL" id="KAK1286213.1"/>
    </source>
</evidence>
<reference evidence="7" key="1">
    <citation type="journal article" date="2023" name="Nat. Commun.">
        <title>Diploid and tetraploid genomes of Acorus and the evolution of monocots.</title>
        <authorList>
            <person name="Ma L."/>
            <person name="Liu K.W."/>
            <person name="Li Z."/>
            <person name="Hsiao Y.Y."/>
            <person name="Qi Y."/>
            <person name="Fu T."/>
            <person name="Tang G.D."/>
            <person name="Zhang D."/>
            <person name="Sun W.H."/>
            <person name="Liu D.K."/>
            <person name="Li Y."/>
            <person name="Chen G.Z."/>
            <person name="Liu X.D."/>
            <person name="Liao X.Y."/>
            <person name="Jiang Y.T."/>
            <person name="Yu X."/>
            <person name="Hao Y."/>
            <person name="Huang J."/>
            <person name="Zhao X.W."/>
            <person name="Ke S."/>
            <person name="Chen Y.Y."/>
            <person name="Wu W.L."/>
            <person name="Hsu J.L."/>
            <person name="Lin Y.F."/>
            <person name="Huang M.D."/>
            <person name="Li C.Y."/>
            <person name="Huang L."/>
            <person name="Wang Z.W."/>
            <person name="Zhao X."/>
            <person name="Zhong W.Y."/>
            <person name="Peng D.H."/>
            <person name="Ahmad S."/>
            <person name="Lan S."/>
            <person name="Zhang J.S."/>
            <person name="Tsai W.C."/>
            <person name="Van de Peer Y."/>
            <person name="Liu Z.J."/>
        </authorList>
    </citation>
    <scope>NUCLEOTIDE SEQUENCE</scope>
    <source>
        <strain evidence="7">CP</strain>
    </source>
</reference>
<evidence type="ECO:0000313" key="8">
    <source>
        <dbReference type="Proteomes" id="UP001180020"/>
    </source>
</evidence>
<reference evidence="7" key="2">
    <citation type="submission" date="2023-06" db="EMBL/GenBank/DDBJ databases">
        <authorList>
            <person name="Ma L."/>
            <person name="Liu K.-W."/>
            <person name="Li Z."/>
            <person name="Hsiao Y.-Y."/>
            <person name="Qi Y."/>
            <person name="Fu T."/>
            <person name="Tang G."/>
            <person name="Zhang D."/>
            <person name="Sun W.-H."/>
            <person name="Liu D.-K."/>
            <person name="Li Y."/>
            <person name="Chen G.-Z."/>
            <person name="Liu X.-D."/>
            <person name="Liao X.-Y."/>
            <person name="Jiang Y.-T."/>
            <person name="Yu X."/>
            <person name="Hao Y."/>
            <person name="Huang J."/>
            <person name="Zhao X.-W."/>
            <person name="Ke S."/>
            <person name="Chen Y.-Y."/>
            <person name="Wu W.-L."/>
            <person name="Hsu J.-L."/>
            <person name="Lin Y.-F."/>
            <person name="Huang M.-D."/>
            <person name="Li C.-Y."/>
            <person name="Huang L."/>
            <person name="Wang Z.-W."/>
            <person name="Zhao X."/>
            <person name="Zhong W.-Y."/>
            <person name="Peng D.-H."/>
            <person name="Ahmad S."/>
            <person name="Lan S."/>
            <person name="Zhang J.-S."/>
            <person name="Tsai W.-C."/>
            <person name="Van De Peer Y."/>
            <person name="Liu Z.-J."/>
        </authorList>
    </citation>
    <scope>NUCLEOTIDE SEQUENCE</scope>
    <source>
        <strain evidence="7">CP</strain>
        <tissue evidence="7">Leaves</tissue>
    </source>
</reference>
<dbReference type="Proteomes" id="UP001180020">
    <property type="component" value="Unassembled WGS sequence"/>
</dbReference>
<dbReference type="GO" id="GO:0000139">
    <property type="term" value="C:Golgi membrane"/>
    <property type="evidence" value="ECO:0007669"/>
    <property type="project" value="UniProtKB-SubCell"/>
</dbReference>
<dbReference type="InterPro" id="IPR004263">
    <property type="entry name" value="Exostosin"/>
</dbReference>
<dbReference type="InterPro" id="IPR040911">
    <property type="entry name" value="Exostosin_GT47"/>
</dbReference>
<comment type="subcellular location">
    <subcellularLocation>
        <location evidence="1">Golgi apparatus membrane</location>
        <topology evidence="1">Single-pass type II membrane protein</topology>
    </subcellularLocation>
</comment>